<dbReference type="Gene3D" id="1.10.3720.10">
    <property type="entry name" value="MetI-like"/>
    <property type="match status" value="1"/>
</dbReference>
<proteinExistence type="inferred from homology"/>
<feature type="domain" description="ABC transmembrane type-1" evidence="8">
    <location>
        <begin position="97"/>
        <end position="305"/>
    </location>
</feature>
<evidence type="ECO:0000256" key="2">
    <source>
        <dbReference type="ARBA" id="ARBA00022448"/>
    </source>
</evidence>
<evidence type="ECO:0000256" key="4">
    <source>
        <dbReference type="ARBA" id="ARBA00022692"/>
    </source>
</evidence>
<evidence type="ECO:0000313" key="10">
    <source>
        <dbReference type="Proteomes" id="UP000192903"/>
    </source>
</evidence>
<evidence type="ECO:0000256" key="3">
    <source>
        <dbReference type="ARBA" id="ARBA00022475"/>
    </source>
</evidence>
<dbReference type="GO" id="GO:0055085">
    <property type="term" value="P:transmembrane transport"/>
    <property type="evidence" value="ECO:0007669"/>
    <property type="project" value="InterPro"/>
</dbReference>
<keyword evidence="9" id="KW-0762">Sugar transport</keyword>
<feature type="transmembrane region" description="Helical" evidence="7">
    <location>
        <begin position="178"/>
        <end position="201"/>
    </location>
</feature>
<dbReference type="CDD" id="cd06261">
    <property type="entry name" value="TM_PBP2"/>
    <property type="match status" value="1"/>
</dbReference>
<keyword evidence="5 7" id="KW-1133">Transmembrane helix</keyword>
<reference evidence="10" key="1">
    <citation type="submission" date="2017-04" db="EMBL/GenBank/DDBJ databases">
        <authorList>
            <person name="Varghese N."/>
            <person name="Submissions S."/>
        </authorList>
    </citation>
    <scope>NUCLEOTIDE SEQUENCE [LARGE SCALE GENOMIC DNA]</scope>
    <source>
        <strain evidence="10">B4P</strain>
    </source>
</reference>
<keyword evidence="4 7" id="KW-0812">Transmembrane</keyword>
<dbReference type="InterPro" id="IPR035906">
    <property type="entry name" value="MetI-like_sf"/>
</dbReference>
<feature type="transmembrane region" description="Helical" evidence="7">
    <location>
        <begin position="228"/>
        <end position="247"/>
    </location>
</feature>
<dbReference type="EMBL" id="FXAF01000006">
    <property type="protein sequence ID" value="SMF35510.1"/>
    <property type="molecule type" value="Genomic_DNA"/>
</dbReference>
<keyword evidence="6 7" id="KW-0472">Membrane</keyword>
<keyword evidence="3" id="KW-1003">Cell membrane</keyword>
<accession>A0A1X7EKR8</accession>
<dbReference type="PANTHER" id="PTHR43005">
    <property type="entry name" value="BLR7065 PROTEIN"/>
    <property type="match status" value="1"/>
</dbReference>
<comment type="subcellular location">
    <subcellularLocation>
        <location evidence="1 7">Cell membrane</location>
        <topology evidence="1 7">Multi-pass membrane protein</topology>
    </subcellularLocation>
</comment>
<feature type="transmembrane region" description="Helical" evidence="7">
    <location>
        <begin position="284"/>
        <end position="308"/>
    </location>
</feature>
<dbReference type="GO" id="GO:0005886">
    <property type="term" value="C:plasma membrane"/>
    <property type="evidence" value="ECO:0007669"/>
    <property type="project" value="UniProtKB-SubCell"/>
</dbReference>
<dbReference type="Proteomes" id="UP000192903">
    <property type="component" value="Unassembled WGS sequence"/>
</dbReference>
<evidence type="ECO:0000256" key="6">
    <source>
        <dbReference type="ARBA" id="ARBA00023136"/>
    </source>
</evidence>
<evidence type="ECO:0000256" key="5">
    <source>
        <dbReference type="ARBA" id="ARBA00022989"/>
    </source>
</evidence>
<comment type="similarity">
    <text evidence="7">Belongs to the binding-protein-dependent transport system permease family.</text>
</comment>
<dbReference type="AlphaFoldDB" id="A0A1X7EKR8"/>
<feature type="transmembrane region" description="Helical" evidence="7">
    <location>
        <begin position="97"/>
        <end position="122"/>
    </location>
</feature>
<evidence type="ECO:0000256" key="7">
    <source>
        <dbReference type="RuleBase" id="RU363032"/>
    </source>
</evidence>
<organism evidence="9 10">
    <name type="scientific">Xaviernesmea oryzae</name>
    <dbReference type="NCBI Taxonomy" id="464029"/>
    <lineage>
        <taxon>Bacteria</taxon>
        <taxon>Pseudomonadati</taxon>
        <taxon>Pseudomonadota</taxon>
        <taxon>Alphaproteobacteria</taxon>
        <taxon>Hyphomicrobiales</taxon>
        <taxon>Rhizobiaceae</taxon>
        <taxon>Rhizobium/Agrobacterium group</taxon>
        <taxon>Xaviernesmea</taxon>
    </lineage>
</organism>
<feature type="transmembrane region" description="Helical" evidence="7">
    <location>
        <begin position="134"/>
        <end position="154"/>
    </location>
</feature>
<dbReference type="OrthoDB" id="9801818at2"/>
<evidence type="ECO:0000313" key="9">
    <source>
        <dbReference type="EMBL" id="SMF35510.1"/>
    </source>
</evidence>
<keyword evidence="10" id="KW-1185">Reference proteome</keyword>
<keyword evidence="2 7" id="KW-0813">Transport</keyword>
<dbReference type="RefSeq" id="WP_085421758.1">
    <property type="nucleotide sequence ID" value="NZ_FXAF01000006.1"/>
</dbReference>
<sequence>MVAQQFEPAGSYAGVIDEDVTSERRNAWIKFQDRIFVPLTIVPTIVASLLVFGIPLAFSLLLSFQGWTIDSGLFAGRFVGFANYQDLFTDPLFRSSLALTIGYTIATVTSELLLGLGIALLLNSRVPFVRIFRTALIIPMMITPIVAALTWKLLLDPSYGLVNAILGTRTVWLGDPDLALIAVGVVNIWQNTPFVAILLLAGLQSLPAEPVEAAAVDGANSWQTFRHVTLPLLMPYVVVAVLLRTIFEFRSFENIWVMTGGGPANATKLLSVYTFEASFLSFDLTLAAASSWVMLFIVLIFCVFFILATKRKEIQ</sequence>
<dbReference type="STRING" id="464029.SAMN02982989_1448"/>
<evidence type="ECO:0000256" key="1">
    <source>
        <dbReference type="ARBA" id="ARBA00004651"/>
    </source>
</evidence>
<feature type="transmembrane region" description="Helical" evidence="7">
    <location>
        <begin position="35"/>
        <end position="58"/>
    </location>
</feature>
<dbReference type="PROSITE" id="PS50928">
    <property type="entry name" value="ABC_TM1"/>
    <property type="match status" value="1"/>
</dbReference>
<dbReference type="PANTHER" id="PTHR43005:SF1">
    <property type="entry name" value="SPERMIDINE_PUTRESCINE TRANSPORT SYSTEM PERMEASE PROTEIN"/>
    <property type="match status" value="1"/>
</dbReference>
<gene>
    <name evidence="9" type="ORF">SAMN02982989_1448</name>
</gene>
<protein>
    <submittedName>
        <fullName evidence="9">Multiple sugar transport system permease protein</fullName>
    </submittedName>
</protein>
<dbReference type="Pfam" id="PF00528">
    <property type="entry name" value="BPD_transp_1"/>
    <property type="match status" value="1"/>
</dbReference>
<name>A0A1X7EKR8_9HYPH</name>
<dbReference type="InterPro" id="IPR000515">
    <property type="entry name" value="MetI-like"/>
</dbReference>
<dbReference type="SUPFAM" id="SSF161098">
    <property type="entry name" value="MetI-like"/>
    <property type="match status" value="1"/>
</dbReference>
<evidence type="ECO:0000259" key="8">
    <source>
        <dbReference type="PROSITE" id="PS50928"/>
    </source>
</evidence>